<protein>
    <submittedName>
        <fullName evidence="2">Secreted protein</fullName>
    </submittedName>
</protein>
<dbReference type="Proteomes" id="UP000095282">
    <property type="component" value="Unplaced"/>
</dbReference>
<name>A0A1I7TA72_9PELO</name>
<proteinExistence type="predicted"/>
<dbReference type="WBParaSite" id="Csp11.Scaffold562.g3937.t1">
    <property type="protein sequence ID" value="Csp11.Scaffold562.g3937.t1"/>
    <property type="gene ID" value="Csp11.Scaffold562.g3937"/>
</dbReference>
<sequence>MHHIICIHLWWWWWQRVLLIYKPFFSRPPIHAHSISQTALSVTLFILKLVAKLSFHELYAQKPIVTPQKLTEKKLVPRSEKCNK</sequence>
<evidence type="ECO:0000313" key="2">
    <source>
        <dbReference type="WBParaSite" id="Csp11.Scaffold562.g3937.t1"/>
    </source>
</evidence>
<reference evidence="2" key="1">
    <citation type="submission" date="2016-11" db="UniProtKB">
        <authorList>
            <consortium name="WormBaseParasite"/>
        </authorList>
    </citation>
    <scope>IDENTIFICATION</scope>
</reference>
<accession>A0A1I7TA72</accession>
<evidence type="ECO:0000313" key="1">
    <source>
        <dbReference type="Proteomes" id="UP000095282"/>
    </source>
</evidence>
<keyword evidence="1" id="KW-1185">Reference proteome</keyword>
<organism evidence="1 2">
    <name type="scientific">Caenorhabditis tropicalis</name>
    <dbReference type="NCBI Taxonomy" id="1561998"/>
    <lineage>
        <taxon>Eukaryota</taxon>
        <taxon>Metazoa</taxon>
        <taxon>Ecdysozoa</taxon>
        <taxon>Nematoda</taxon>
        <taxon>Chromadorea</taxon>
        <taxon>Rhabditida</taxon>
        <taxon>Rhabditina</taxon>
        <taxon>Rhabditomorpha</taxon>
        <taxon>Rhabditoidea</taxon>
        <taxon>Rhabditidae</taxon>
        <taxon>Peloderinae</taxon>
        <taxon>Caenorhabditis</taxon>
    </lineage>
</organism>
<dbReference type="AlphaFoldDB" id="A0A1I7TA72"/>